<comment type="caution">
    <text evidence="1">The sequence shown here is derived from an EMBL/GenBank/DDBJ whole genome shotgun (WGS) entry which is preliminary data.</text>
</comment>
<name>A0A4U5PCB5_STECR</name>
<dbReference type="AlphaFoldDB" id="A0A4U5PCB5"/>
<evidence type="ECO:0000313" key="1">
    <source>
        <dbReference type="EMBL" id="TKR93831.1"/>
    </source>
</evidence>
<organism evidence="1 2">
    <name type="scientific">Steinernema carpocapsae</name>
    <name type="common">Entomopathogenic nematode</name>
    <dbReference type="NCBI Taxonomy" id="34508"/>
    <lineage>
        <taxon>Eukaryota</taxon>
        <taxon>Metazoa</taxon>
        <taxon>Ecdysozoa</taxon>
        <taxon>Nematoda</taxon>
        <taxon>Chromadorea</taxon>
        <taxon>Rhabditida</taxon>
        <taxon>Tylenchina</taxon>
        <taxon>Panagrolaimomorpha</taxon>
        <taxon>Strongyloidoidea</taxon>
        <taxon>Steinernematidae</taxon>
        <taxon>Steinernema</taxon>
    </lineage>
</organism>
<reference evidence="1 2" key="1">
    <citation type="journal article" date="2015" name="Genome Biol.">
        <title>Comparative genomics of Steinernema reveals deeply conserved gene regulatory networks.</title>
        <authorList>
            <person name="Dillman A.R."/>
            <person name="Macchietto M."/>
            <person name="Porter C.F."/>
            <person name="Rogers A."/>
            <person name="Williams B."/>
            <person name="Antoshechkin I."/>
            <person name="Lee M.M."/>
            <person name="Goodwin Z."/>
            <person name="Lu X."/>
            <person name="Lewis E.E."/>
            <person name="Goodrich-Blair H."/>
            <person name="Stock S.P."/>
            <person name="Adams B.J."/>
            <person name="Sternberg P.W."/>
            <person name="Mortazavi A."/>
        </authorList>
    </citation>
    <scope>NUCLEOTIDE SEQUENCE [LARGE SCALE GENOMIC DNA]</scope>
    <source>
        <strain evidence="1 2">ALL</strain>
    </source>
</reference>
<dbReference type="Proteomes" id="UP000298663">
    <property type="component" value="Unassembled WGS sequence"/>
</dbReference>
<gene>
    <name evidence="1" type="ORF">L596_008211</name>
</gene>
<evidence type="ECO:0000313" key="2">
    <source>
        <dbReference type="Proteomes" id="UP000298663"/>
    </source>
</evidence>
<dbReference type="EMBL" id="AZBU02000002">
    <property type="protein sequence ID" value="TKR93831.1"/>
    <property type="molecule type" value="Genomic_DNA"/>
</dbReference>
<sequence>MVITTTTSTVLPRARLAQFVSPVHVQTELALVRGPKSSPTCSNRLVGGATLSFVVHRAEQTSWNRVNSRSVAFRRPSPPLRLRFPQIVTLPKLTRRAIPVGSCGHHLLFDCGEMDRDVSAEND</sequence>
<proteinExistence type="predicted"/>
<accession>A0A4U5PCB5</accession>
<protein>
    <submittedName>
        <fullName evidence="1">Uncharacterized protein</fullName>
    </submittedName>
</protein>
<keyword evidence="2" id="KW-1185">Reference proteome</keyword>
<reference evidence="1 2" key="2">
    <citation type="journal article" date="2019" name="G3 (Bethesda)">
        <title>Hybrid Assembly of the Genome of the Entomopathogenic Nematode Steinernema carpocapsae Identifies the X-Chromosome.</title>
        <authorList>
            <person name="Serra L."/>
            <person name="Macchietto M."/>
            <person name="Macias-Munoz A."/>
            <person name="McGill C.J."/>
            <person name="Rodriguez I.M."/>
            <person name="Rodriguez B."/>
            <person name="Murad R."/>
            <person name="Mortazavi A."/>
        </authorList>
    </citation>
    <scope>NUCLEOTIDE SEQUENCE [LARGE SCALE GENOMIC DNA]</scope>
    <source>
        <strain evidence="1 2">ALL</strain>
    </source>
</reference>